<dbReference type="InterPro" id="IPR011054">
    <property type="entry name" value="Rudment_hybrid_motif"/>
</dbReference>
<dbReference type="SUPFAM" id="SSF52440">
    <property type="entry name" value="PreATP-grasp domain"/>
    <property type="match status" value="1"/>
</dbReference>
<protein>
    <submittedName>
        <fullName evidence="8">Acety-l/propionyl-CoA carboxylase subunit alpha</fullName>
    </submittedName>
</protein>
<dbReference type="SUPFAM" id="SSF51246">
    <property type="entry name" value="Rudiment single hybrid motif"/>
    <property type="match status" value="1"/>
</dbReference>
<dbReference type="InterPro" id="IPR016185">
    <property type="entry name" value="PreATP-grasp_dom_sf"/>
</dbReference>
<evidence type="ECO:0000259" key="7">
    <source>
        <dbReference type="PROSITE" id="PS50979"/>
    </source>
</evidence>
<dbReference type="InterPro" id="IPR013815">
    <property type="entry name" value="ATP_grasp_subdomain_1"/>
</dbReference>
<dbReference type="InterPro" id="IPR011764">
    <property type="entry name" value="Biotin_carboxylation_dom"/>
</dbReference>
<dbReference type="PROSITE" id="PS50979">
    <property type="entry name" value="BC"/>
    <property type="match status" value="1"/>
</dbReference>
<dbReference type="PROSITE" id="PS50975">
    <property type="entry name" value="ATP_GRASP"/>
    <property type="match status" value="1"/>
</dbReference>
<dbReference type="AlphaFoldDB" id="A0A5N8XW71"/>
<dbReference type="InterPro" id="IPR011761">
    <property type="entry name" value="ATP-grasp"/>
</dbReference>
<dbReference type="Pfam" id="PF02785">
    <property type="entry name" value="Biotin_carb_C"/>
    <property type="match status" value="1"/>
</dbReference>
<dbReference type="Gene3D" id="3.40.50.20">
    <property type="match status" value="1"/>
</dbReference>
<evidence type="ECO:0000256" key="1">
    <source>
        <dbReference type="ARBA" id="ARBA00022598"/>
    </source>
</evidence>
<dbReference type="Gene3D" id="3.30.470.20">
    <property type="entry name" value="ATP-grasp fold, B domain"/>
    <property type="match status" value="1"/>
</dbReference>
<keyword evidence="9" id="KW-1185">Reference proteome</keyword>
<reference evidence="8 9" key="1">
    <citation type="submission" date="2019-07" db="EMBL/GenBank/DDBJ databases">
        <title>New species of Amycolatopsis and Streptomyces.</title>
        <authorList>
            <person name="Duangmal K."/>
            <person name="Teo W.F.A."/>
            <person name="Lipun K."/>
        </authorList>
    </citation>
    <scope>NUCLEOTIDE SEQUENCE [LARGE SCALE GENOMIC DNA]</scope>
    <source>
        <strain evidence="8 9">NBRC 106415</strain>
    </source>
</reference>
<dbReference type="EMBL" id="VJZC01000604">
    <property type="protein sequence ID" value="MPY63627.1"/>
    <property type="molecule type" value="Genomic_DNA"/>
</dbReference>
<dbReference type="Proteomes" id="UP000400924">
    <property type="component" value="Unassembled WGS sequence"/>
</dbReference>
<dbReference type="PANTHER" id="PTHR18866">
    <property type="entry name" value="CARBOXYLASE:PYRUVATE/ACETYL-COA/PROPIONYL-COA CARBOXYLASE"/>
    <property type="match status" value="1"/>
</dbReference>
<dbReference type="GO" id="GO:0016874">
    <property type="term" value="F:ligase activity"/>
    <property type="evidence" value="ECO:0007669"/>
    <property type="project" value="UniProtKB-KW"/>
</dbReference>
<evidence type="ECO:0000256" key="5">
    <source>
        <dbReference type="PROSITE-ProRule" id="PRU00409"/>
    </source>
</evidence>
<accession>A0A5N8XW71</accession>
<dbReference type="InterPro" id="IPR005479">
    <property type="entry name" value="CPAse_ATP-bd"/>
</dbReference>
<comment type="caution">
    <text evidence="8">The sequence shown here is derived from an EMBL/GenBank/DDBJ whole genome shotgun (WGS) entry which is preliminary data.</text>
</comment>
<dbReference type="Pfam" id="PF02786">
    <property type="entry name" value="CPSase_L_D2"/>
    <property type="match status" value="1"/>
</dbReference>
<dbReference type="SMART" id="SM00878">
    <property type="entry name" value="Biotin_carb_C"/>
    <property type="match status" value="1"/>
</dbReference>
<evidence type="ECO:0000259" key="6">
    <source>
        <dbReference type="PROSITE" id="PS50975"/>
    </source>
</evidence>
<organism evidence="8 9">
    <name type="scientific">Streptomyces spongiae</name>
    <dbReference type="NCBI Taxonomy" id="565072"/>
    <lineage>
        <taxon>Bacteria</taxon>
        <taxon>Bacillati</taxon>
        <taxon>Actinomycetota</taxon>
        <taxon>Actinomycetes</taxon>
        <taxon>Kitasatosporales</taxon>
        <taxon>Streptomycetaceae</taxon>
        <taxon>Streptomyces</taxon>
    </lineage>
</organism>
<dbReference type="Pfam" id="PF00289">
    <property type="entry name" value="Biotin_carb_N"/>
    <property type="match status" value="1"/>
</dbReference>
<evidence type="ECO:0000256" key="4">
    <source>
        <dbReference type="ARBA" id="ARBA00023267"/>
    </source>
</evidence>
<dbReference type="InterPro" id="IPR005481">
    <property type="entry name" value="BC-like_N"/>
</dbReference>
<dbReference type="GO" id="GO:0046872">
    <property type="term" value="F:metal ion binding"/>
    <property type="evidence" value="ECO:0007669"/>
    <property type="project" value="InterPro"/>
</dbReference>
<dbReference type="RefSeq" id="WP_322726362.1">
    <property type="nucleotide sequence ID" value="NZ_VJZC01000604.1"/>
</dbReference>
<gene>
    <name evidence="8" type="ORF">FNH08_42655</name>
</gene>
<feature type="domain" description="ATP-grasp" evidence="6">
    <location>
        <begin position="97"/>
        <end position="302"/>
    </location>
</feature>
<dbReference type="Gene3D" id="3.30.1490.20">
    <property type="entry name" value="ATP-grasp fold, A domain"/>
    <property type="match status" value="1"/>
</dbReference>
<feature type="domain" description="Biotin carboxylation" evidence="7">
    <location>
        <begin position="1"/>
        <end position="427"/>
    </location>
</feature>
<evidence type="ECO:0000313" key="9">
    <source>
        <dbReference type="Proteomes" id="UP000400924"/>
    </source>
</evidence>
<keyword evidence="4" id="KW-0092">Biotin</keyword>
<dbReference type="PROSITE" id="PS00867">
    <property type="entry name" value="CPSASE_2"/>
    <property type="match status" value="1"/>
</dbReference>
<evidence type="ECO:0000256" key="2">
    <source>
        <dbReference type="ARBA" id="ARBA00022741"/>
    </source>
</evidence>
<dbReference type="PANTHER" id="PTHR18866:SF126">
    <property type="entry name" value="BIOTIN CARBOXYLASE"/>
    <property type="match status" value="1"/>
</dbReference>
<keyword evidence="1" id="KW-0436">Ligase</keyword>
<dbReference type="InterPro" id="IPR005482">
    <property type="entry name" value="Biotin_COase_C"/>
</dbReference>
<evidence type="ECO:0000313" key="8">
    <source>
        <dbReference type="EMBL" id="MPY63627.1"/>
    </source>
</evidence>
<feature type="non-terminal residue" evidence="8">
    <location>
        <position position="432"/>
    </location>
</feature>
<keyword evidence="3 5" id="KW-0067">ATP-binding</keyword>
<proteinExistence type="predicted"/>
<sequence length="432" mass="46401">MIGTLLVANRGEIACRIVRTCRELGIRTVAVHSDADENALHARVADATVRLPGAAPADTYLRGDLIVKAALASGADAVHPGYGFLSENPAFARAVLDAGLVWIGPPPEAIEAMASKTRAKELMGLEPLHKVTEDDLPVLVKAAAGGGGRGMRVVRDLAALEDELTAARAEALSAFGDGEVFVERYYGGDAGGRHVEVQILADTHGTVWPLGTRDCSLQRRHQKVIEEAPAPGLTPELTDSLHAMAVRAARAVDYVGAGTVEFLVSDGTAHFLEMNTRLQVEHPVTEAVFGIDLVALQIRVAEGHALETDPPRPEGHAIEARLYAEDPAHAWAPQTGTLHRLTVPDGVRLDTGYTDGDDIGVHYDPMLAKVVAHAPTRTEALRKLAGALERARIHGPTTNRDLLVRSLRHEEFTTARMDTGFYDRHLPTLTEP</sequence>
<dbReference type="GO" id="GO:0005524">
    <property type="term" value="F:ATP binding"/>
    <property type="evidence" value="ECO:0007669"/>
    <property type="project" value="UniProtKB-UniRule"/>
</dbReference>
<keyword evidence="2 5" id="KW-0547">Nucleotide-binding</keyword>
<dbReference type="SUPFAM" id="SSF56059">
    <property type="entry name" value="Glutathione synthetase ATP-binding domain-like"/>
    <property type="match status" value="1"/>
</dbReference>
<name>A0A5N8XW71_9ACTN</name>
<dbReference type="InterPro" id="IPR050856">
    <property type="entry name" value="Biotin_carboxylase_complex"/>
</dbReference>
<evidence type="ECO:0000256" key="3">
    <source>
        <dbReference type="ARBA" id="ARBA00022840"/>
    </source>
</evidence>